<sequence length="130" mass="14185">MYLKQGEDVIATWWVWMEGIIPIGYGILQVNDEKGVEDVEPDLAKTLDEVGYVMDVILQDVNEVEDIPYVDGVMGNKGDGFIKDGVIEENEGDGKGDGAGEGDGEDDGANMEVKDVDDGGHVQLRRTRNP</sequence>
<keyword evidence="3" id="KW-1185">Reference proteome</keyword>
<feature type="compositionally biased region" description="Basic and acidic residues" evidence="1">
    <location>
        <begin position="81"/>
        <end position="98"/>
    </location>
</feature>
<name>A0AAU9N1I6_9ASTR</name>
<proteinExistence type="predicted"/>
<comment type="caution">
    <text evidence="2">The sequence shown here is derived from an EMBL/GenBank/DDBJ whole genome shotgun (WGS) entry which is preliminary data.</text>
</comment>
<dbReference type="EMBL" id="CAKMRJ010003334">
    <property type="protein sequence ID" value="CAH1433899.1"/>
    <property type="molecule type" value="Genomic_DNA"/>
</dbReference>
<gene>
    <name evidence="2" type="ORF">LVIROSA_LOCUS20460</name>
</gene>
<evidence type="ECO:0000313" key="2">
    <source>
        <dbReference type="EMBL" id="CAH1433899.1"/>
    </source>
</evidence>
<feature type="compositionally biased region" description="Acidic residues" evidence="1">
    <location>
        <begin position="100"/>
        <end position="109"/>
    </location>
</feature>
<evidence type="ECO:0000313" key="3">
    <source>
        <dbReference type="Proteomes" id="UP001157418"/>
    </source>
</evidence>
<dbReference type="Proteomes" id="UP001157418">
    <property type="component" value="Unassembled WGS sequence"/>
</dbReference>
<evidence type="ECO:0000256" key="1">
    <source>
        <dbReference type="SAM" id="MobiDB-lite"/>
    </source>
</evidence>
<feature type="region of interest" description="Disordered" evidence="1">
    <location>
        <begin position="81"/>
        <end position="130"/>
    </location>
</feature>
<dbReference type="AlphaFoldDB" id="A0AAU9N1I6"/>
<accession>A0AAU9N1I6</accession>
<organism evidence="2 3">
    <name type="scientific">Lactuca virosa</name>
    <dbReference type="NCBI Taxonomy" id="75947"/>
    <lineage>
        <taxon>Eukaryota</taxon>
        <taxon>Viridiplantae</taxon>
        <taxon>Streptophyta</taxon>
        <taxon>Embryophyta</taxon>
        <taxon>Tracheophyta</taxon>
        <taxon>Spermatophyta</taxon>
        <taxon>Magnoliopsida</taxon>
        <taxon>eudicotyledons</taxon>
        <taxon>Gunneridae</taxon>
        <taxon>Pentapetalae</taxon>
        <taxon>asterids</taxon>
        <taxon>campanulids</taxon>
        <taxon>Asterales</taxon>
        <taxon>Asteraceae</taxon>
        <taxon>Cichorioideae</taxon>
        <taxon>Cichorieae</taxon>
        <taxon>Lactucinae</taxon>
        <taxon>Lactuca</taxon>
    </lineage>
</organism>
<protein>
    <submittedName>
        <fullName evidence="2">Uncharacterized protein</fullName>
    </submittedName>
</protein>
<reference evidence="2 3" key="1">
    <citation type="submission" date="2022-01" db="EMBL/GenBank/DDBJ databases">
        <authorList>
            <person name="Xiong W."/>
            <person name="Schranz E."/>
        </authorList>
    </citation>
    <scope>NUCLEOTIDE SEQUENCE [LARGE SCALE GENOMIC DNA]</scope>
</reference>